<dbReference type="GO" id="GO:0008270">
    <property type="term" value="F:zinc ion binding"/>
    <property type="evidence" value="ECO:0007669"/>
    <property type="project" value="UniProtKB-KW"/>
</dbReference>
<dbReference type="Gene3D" id="3.30.40.10">
    <property type="entry name" value="Zinc/RING finger domain, C3HC4 (zinc finger)"/>
    <property type="match status" value="1"/>
</dbReference>
<protein>
    <recommendedName>
        <fullName evidence="6">E3 ubiquitin-protein ligase RNF166</fullName>
    </recommendedName>
    <alternativeName>
        <fullName evidence="8">RING finger protein 166</fullName>
    </alternativeName>
    <alternativeName>
        <fullName evidence="7">RING-type E3 ubiquitin transferase RNF166</fullName>
    </alternativeName>
</protein>
<comment type="subcellular location">
    <subcellularLocation>
        <location evidence="1">Cytoplasm</location>
    </subcellularLocation>
</comment>
<dbReference type="GO" id="GO:0000209">
    <property type="term" value="P:protein polyubiquitination"/>
    <property type="evidence" value="ECO:0007669"/>
    <property type="project" value="TreeGrafter"/>
</dbReference>
<dbReference type="Pfam" id="PF13923">
    <property type="entry name" value="zf-C3HC4_2"/>
    <property type="match status" value="1"/>
</dbReference>
<name>A0A9Q1I4D5_CONCO</name>
<evidence type="ECO:0000256" key="3">
    <source>
        <dbReference type="ARBA" id="ARBA00022723"/>
    </source>
</evidence>
<dbReference type="PANTHER" id="PTHR46016">
    <property type="entry name" value="ZINC FINGER, RING/FYVE/PHD-TYPE"/>
    <property type="match status" value="1"/>
</dbReference>
<accession>A0A9Q1I4D5</accession>
<dbReference type="PROSITE" id="PS50089">
    <property type="entry name" value="ZF_RING_2"/>
    <property type="match status" value="1"/>
</dbReference>
<evidence type="ECO:0000256" key="1">
    <source>
        <dbReference type="ARBA" id="ARBA00004496"/>
    </source>
</evidence>
<dbReference type="SUPFAM" id="SSF57850">
    <property type="entry name" value="RING/U-box"/>
    <property type="match status" value="1"/>
</dbReference>
<keyword evidence="2" id="KW-0963">Cytoplasm</keyword>
<reference evidence="12" key="1">
    <citation type="journal article" date="2023" name="Science">
        <title>Genome structures resolve the early diversification of teleost fishes.</title>
        <authorList>
            <person name="Parey E."/>
            <person name="Louis A."/>
            <person name="Montfort J."/>
            <person name="Bouchez O."/>
            <person name="Roques C."/>
            <person name="Iampietro C."/>
            <person name="Lluch J."/>
            <person name="Castinel A."/>
            <person name="Donnadieu C."/>
            <person name="Desvignes T."/>
            <person name="Floi Bucao C."/>
            <person name="Jouanno E."/>
            <person name="Wen M."/>
            <person name="Mejri S."/>
            <person name="Dirks R."/>
            <person name="Jansen H."/>
            <person name="Henkel C."/>
            <person name="Chen W.J."/>
            <person name="Zahm M."/>
            <person name="Cabau C."/>
            <person name="Klopp C."/>
            <person name="Thompson A.W."/>
            <person name="Robinson-Rechavi M."/>
            <person name="Braasch I."/>
            <person name="Lecointre G."/>
            <person name="Bobe J."/>
            <person name="Postlethwait J.H."/>
            <person name="Berthelot C."/>
            <person name="Roest Crollius H."/>
            <person name="Guiguen Y."/>
        </authorList>
    </citation>
    <scope>NUCLEOTIDE SEQUENCE</scope>
    <source>
        <strain evidence="12">Concon-B</strain>
    </source>
</reference>
<evidence type="ECO:0000256" key="8">
    <source>
        <dbReference type="ARBA" id="ARBA00041621"/>
    </source>
</evidence>
<dbReference type="InterPro" id="IPR013083">
    <property type="entry name" value="Znf_RING/FYVE/PHD"/>
</dbReference>
<gene>
    <name evidence="12" type="ORF">COCON_G00069390</name>
</gene>
<feature type="domain" description="RING-type" evidence="11">
    <location>
        <begin position="13"/>
        <end position="52"/>
    </location>
</feature>
<dbReference type="AlphaFoldDB" id="A0A9Q1I4D5"/>
<sequence length="303" mass="32840">MESVCGGADSPACSVCQDDLQDPTRVAQCGHVFCRSCLTQSLRIRPHCPLCRAPANEFQILPAPDVLAPVGRGAVAQTVGHSSATHSSCTQTAPRSRIRDHLQRHGTALPLMDPFATVSSLRLSSGMQERLRLLSASIEASQIGPPPVPLPCARPVPPPINTIPTWAPPLDSPSPSSSYSSSSDEEFPDDMLDDFEMWQSGDRSSVDPFGNFNCPYCQQGGLDEPGLLEHCNTNHRADPRRVVCPICVSLPHGDPTYRSADFIGHINHRHRYYSADFMDVAHNDTISQQAAILASYNSLAQSS</sequence>
<dbReference type="PANTHER" id="PTHR46016:SF4">
    <property type="entry name" value="E3 UBIQUITIN-PROTEIN LIGASE RNF166"/>
    <property type="match status" value="1"/>
</dbReference>
<evidence type="ECO:0000256" key="5">
    <source>
        <dbReference type="ARBA" id="ARBA00022833"/>
    </source>
</evidence>
<dbReference type="InterPro" id="IPR001841">
    <property type="entry name" value="Znf_RING"/>
</dbReference>
<evidence type="ECO:0000256" key="4">
    <source>
        <dbReference type="ARBA" id="ARBA00022771"/>
    </source>
</evidence>
<dbReference type="Pfam" id="PF05605">
    <property type="entry name" value="zf-Di19"/>
    <property type="match status" value="1"/>
</dbReference>
<evidence type="ECO:0000256" key="7">
    <source>
        <dbReference type="ARBA" id="ARBA00041350"/>
    </source>
</evidence>
<feature type="region of interest" description="Disordered" evidence="10">
    <location>
        <begin position="165"/>
        <end position="187"/>
    </location>
</feature>
<dbReference type="PROSITE" id="PS00518">
    <property type="entry name" value="ZF_RING_1"/>
    <property type="match status" value="1"/>
</dbReference>
<keyword evidence="13" id="KW-1185">Reference proteome</keyword>
<evidence type="ECO:0000256" key="10">
    <source>
        <dbReference type="SAM" id="MobiDB-lite"/>
    </source>
</evidence>
<dbReference type="GO" id="GO:0005737">
    <property type="term" value="C:cytoplasm"/>
    <property type="evidence" value="ECO:0007669"/>
    <property type="project" value="UniProtKB-SubCell"/>
</dbReference>
<dbReference type="InterPro" id="IPR017907">
    <property type="entry name" value="Znf_RING_CS"/>
</dbReference>
<evidence type="ECO:0000313" key="12">
    <source>
        <dbReference type="EMBL" id="KAJ8279873.1"/>
    </source>
</evidence>
<evidence type="ECO:0000259" key="11">
    <source>
        <dbReference type="PROSITE" id="PS50089"/>
    </source>
</evidence>
<evidence type="ECO:0000256" key="6">
    <source>
        <dbReference type="ARBA" id="ARBA00039320"/>
    </source>
</evidence>
<dbReference type="Proteomes" id="UP001152803">
    <property type="component" value="Unassembled WGS sequence"/>
</dbReference>
<dbReference type="SMART" id="SM00184">
    <property type="entry name" value="RING"/>
    <property type="match status" value="1"/>
</dbReference>
<keyword evidence="3" id="KW-0479">Metal-binding</keyword>
<proteinExistence type="predicted"/>
<dbReference type="GO" id="GO:0006511">
    <property type="term" value="P:ubiquitin-dependent protein catabolic process"/>
    <property type="evidence" value="ECO:0007669"/>
    <property type="project" value="TreeGrafter"/>
</dbReference>
<dbReference type="EMBL" id="JAFJMO010000004">
    <property type="protein sequence ID" value="KAJ8279873.1"/>
    <property type="molecule type" value="Genomic_DNA"/>
</dbReference>
<organism evidence="12 13">
    <name type="scientific">Conger conger</name>
    <name type="common">Conger eel</name>
    <name type="synonym">Muraena conger</name>
    <dbReference type="NCBI Taxonomy" id="82655"/>
    <lineage>
        <taxon>Eukaryota</taxon>
        <taxon>Metazoa</taxon>
        <taxon>Chordata</taxon>
        <taxon>Craniata</taxon>
        <taxon>Vertebrata</taxon>
        <taxon>Euteleostomi</taxon>
        <taxon>Actinopterygii</taxon>
        <taxon>Neopterygii</taxon>
        <taxon>Teleostei</taxon>
        <taxon>Anguilliformes</taxon>
        <taxon>Congridae</taxon>
        <taxon>Conger</taxon>
    </lineage>
</organism>
<evidence type="ECO:0000256" key="2">
    <source>
        <dbReference type="ARBA" id="ARBA00022490"/>
    </source>
</evidence>
<comment type="caution">
    <text evidence="12">The sequence shown here is derived from an EMBL/GenBank/DDBJ whole genome shotgun (WGS) entry which is preliminary data.</text>
</comment>
<evidence type="ECO:0000256" key="9">
    <source>
        <dbReference type="PROSITE-ProRule" id="PRU00175"/>
    </source>
</evidence>
<feature type="compositionally biased region" description="Low complexity" evidence="10">
    <location>
        <begin position="173"/>
        <end position="182"/>
    </location>
</feature>
<dbReference type="InterPro" id="IPR008598">
    <property type="entry name" value="Di19_Zn-bd"/>
</dbReference>
<keyword evidence="4 9" id="KW-0863">Zinc-finger</keyword>
<dbReference type="OrthoDB" id="9049620at2759"/>
<dbReference type="GO" id="GO:0061630">
    <property type="term" value="F:ubiquitin protein ligase activity"/>
    <property type="evidence" value="ECO:0007669"/>
    <property type="project" value="TreeGrafter"/>
</dbReference>
<evidence type="ECO:0000313" key="13">
    <source>
        <dbReference type="Proteomes" id="UP001152803"/>
    </source>
</evidence>
<dbReference type="InterPro" id="IPR051438">
    <property type="entry name" value="RNF_E3_ubiq-protein_ligase"/>
</dbReference>
<keyword evidence="5" id="KW-0862">Zinc</keyword>